<dbReference type="AlphaFoldDB" id="A0A0K2VBT6"/>
<protein>
    <submittedName>
        <fullName evidence="1">Uncharacterized protein</fullName>
    </submittedName>
</protein>
<accession>A0A0K2VBT6</accession>
<sequence>MTPILSYRLQYSRQLRRFGFFKRLVYSLVFFVKTSRRH</sequence>
<organism evidence="1">
    <name type="scientific">Lepeophtheirus salmonis</name>
    <name type="common">Salmon louse</name>
    <name type="synonym">Caligus salmonis</name>
    <dbReference type="NCBI Taxonomy" id="72036"/>
    <lineage>
        <taxon>Eukaryota</taxon>
        <taxon>Metazoa</taxon>
        <taxon>Ecdysozoa</taxon>
        <taxon>Arthropoda</taxon>
        <taxon>Crustacea</taxon>
        <taxon>Multicrustacea</taxon>
        <taxon>Hexanauplia</taxon>
        <taxon>Copepoda</taxon>
        <taxon>Siphonostomatoida</taxon>
        <taxon>Caligidae</taxon>
        <taxon>Lepeophtheirus</taxon>
    </lineage>
</organism>
<name>A0A0K2VBT6_LEPSM</name>
<evidence type="ECO:0000313" key="1">
    <source>
        <dbReference type="EMBL" id="CDW47371.1"/>
    </source>
</evidence>
<dbReference type="EMBL" id="HACA01030010">
    <property type="protein sequence ID" value="CDW47371.1"/>
    <property type="molecule type" value="Transcribed_RNA"/>
</dbReference>
<reference evidence="1" key="1">
    <citation type="submission" date="2014-05" db="EMBL/GenBank/DDBJ databases">
        <authorList>
            <person name="Chronopoulou M."/>
        </authorList>
    </citation>
    <scope>NUCLEOTIDE SEQUENCE</scope>
    <source>
        <tissue evidence="1">Whole organism</tissue>
    </source>
</reference>
<proteinExistence type="predicted"/>